<gene>
    <name evidence="1" type="ORF">COCNU_12G002080</name>
</gene>
<dbReference type="EMBL" id="CM017883">
    <property type="protein sequence ID" value="KAG1365208.1"/>
    <property type="molecule type" value="Genomic_DNA"/>
</dbReference>
<dbReference type="OrthoDB" id="1677215at2759"/>
<reference evidence="1" key="1">
    <citation type="journal article" date="2017" name="Gigascience">
        <title>The genome draft of coconut (Cocos nucifera).</title>
        <authorList>
            <person name="Xiao Y."/>
            <person name="Xu P."/>
            <person name="Fan H."/>
            <person name="Baudouin L."/>
            <person name="Xia W."/>
            <person name="Bocs S."/>
            <person name="Xu J."/>
            <person name="Li Q."/>
            <person name="Guo A."/>
            <person name="Zhou L."/>
            <person name="Li J."/>
            <person name="Wu Y."/>
            <person name="Ma Z."/>
            <person name="Armero A."/>
            <person name="Issali A.E."/>
            <person name="Liu N."/>
            <person name="Peng M."/>
            <person name="Yang Y."/>
        </authorList>
    </citation>
    <scope>NUCLEOTIDE SEQUENCE</scope>
    <source>
        <tissue evidence="1">Spear leaf of Hainan Tall coconut</tissue>
    </source>
</reference>
<protein>
    <submittedName>
        <fullName evidence="1">Uncharacterized protein</fullName>
    </submittedName>
</protein>
<reference evidence="1" key="2">
    <citation type="submission" date="2019-07" db="EMBL/GenBank/DDBJ databases">
        <authorList>
            <person name="Yang Y."/>
            <person name="Bocs S."/>
            <person name="Baudouin L."/>
        </authorList>
    </citation>
    <scope>NUCLEOTIDE SEQUENCE</scope>
    <source>
        <tissue evidence="1">Spear leaf of Hainan Tall coconut</tissue>
    </source>
</reference>
<accession>A0A8K0NAY7</accession>
<proteinExistence type="predicted"/>
<name>A0A8K0NAY7_COCNU</name>
<evidence type="ECO:0000313" key="2">
    <source>
        <dbReference type="Proteomes" id="UP000797356"/>
    </source>
</evidence>
<evidence type="ECO:0000313" key="1">
    <source>
        <dbReference type="EMBL" id="KAG1365208.1"/>
    </source>
</evidence>
<keyword evidence="2" id="KW-1185">Reference proteome</keyword>
<organism evidence="1 2">
    <name type="scientific">Cocos nucifera</name>
    <name type="common">Coconut palm</name>
    <dbReference type="NCBI Taxonomy" id="13894"/>
    <lineage>
        <taxon>Eukaryota</taxon>
        <taxon>Viridiplantae</taxon>
        <taxon>Streptophyta</taxon>
        <taxon>Embryophyta</taxon>
        <taxon>Tracheophyta</taxon>
        <taxon>Spermatophyta</taxon>
        <taxon>Magnoliopsida</taxon>
        <taxon>Liliopsida</taxon>
        <taxon>Arecaceae</taxon>
        <taxon>Arecoideae</taxon>
        <taxon>Cocoseae</taxon>
        <taxon>Attaleinae</taxon>
        <taxon>Cocos</taxon>
    </lineage>
</organism>
<dbReference type="AlphaFoldDB" id="A0A8K0NAY7"/>
<comment type="caution">
    <text evidence="1">The sequence shown here is derived from an EMBL/GenBank/DDBJ whole genome shotgun (WGS) entry which is preliminary data.</text>
</comment>
<sequence>MLRSQERHDKILFEINSHYLSHKEMDEALAGARKAMDEALAFSISLRRMQLKILSFYPHGVRDVFTTYEC</sequence>
<dbReference type="Proteomes" id="UP000797356">
    <property type="component" value="Chromosome 12"/>
</dbReference>